<sequence length="77" mass="8721">MLNPFLLEFLESMIVNFLSAIALVFVFEGLMPFSSPKSAKRLLRKIIEQDEKVMRISGFFSMLAGVILLAVVHQFAE</sequence>
<evidence type="ECO:0000256" key="1">
    <source>
        <dbReference type="SAM" id="Phobius"/>
    </source>
</evidence>
<gene>
    <name evidence="2" type="ORF">Lmac_2868</name>
</gene>
<dbReference type="PANTHER" id="PTHR38602">
    <property type="entry name" value="INNER MEMBRANE PROTEIN-RELATED"/>
    <property type="match status" value="1"/>
</dbReference>
<accession>A0A0W0VV53</accession>
<protein>
    <recommendedName>
        <fullName evidence="4">DUF2065 domain-containing protein</fullName>
    </recommendedName>
</protein>
<dbReference type="RefSeq" id="WP_235659331.1">
    <property type="nucleotide sequence ID" value="NZ_UHIB01000001.1"/>
</dbReference>
<feature type="transmembrane region" description="Helical" evidence="1">
    <location>
        <begin position="12"/>
        <end position="33"/>
    </location>
</feature>
<comment type="caution">
    <text evidence="2">The sequence shown here is derived from an EMBL/GenBank/DDBJ whole genome shotgun (WGS) entry which is preliminary data.</text>
</comment>
<proteinExistence type="predicted"/>
<dbReference type="PANTHER" id="PTHR38602:SF1">
    <property type="entry name" value="INNER MEMBRANE PROTEIN"/>
    <property type="match status" value="1"/>
</dbReference>
<keyword evidence="1" id="KW-0472">Membrane</keyword>
<evidence type="ECO:0000313" key="2">
    <source>
        <dbReference type="EMBL" id="KTD23995.1"/>
    </source>
</evidence>
<feature type="transmembrane region" description="Helical" evidence="1">
    <location>
        <begin position="53"/>
        <end position="76"/>
    </location>
</feature>
<dbReference type="AlphaFoldDB" id="A0A0W0VV53"/>
<dbReference type="Proteomes" id="UP000054908">
    <property type="component" value="Unassembled WGS sequence"/>
</dbReference>
<keyword evidence="1" id="KW-1133">Transmembrane helix</keyword>
<organism evidence="2 3">
    <name type="scientific">Legionella maceachernii</name>
    <dbReference type="NCBI Taxonomy" id="466"/>
    <lineage>
        <taxon>Bacteria</taxon>
        <taxon>Pseudomonadati</taxon>
        <taxon>Pseudomonadota</taxon>
        <taxon>Gammaproteobacteria</taxon>
        <taxon>Legionellales</taxon>
        <taxon>Legionellaceae</taxon>
        <taxon>Legionella</taxon>
    </lineage>
</organism>
<evidence type="ECO:0000313" key="3">
    <source>
        <dbReference type="Proteomes" id="UP000054908"/>
    </source>
</evidence>
<dbReference type="InterPro" id="IPR019201">
    <property type="entry name" value="DUF2065"/>
</dbReference>
<keyword evidence="3" id="KW-1185">Reference proteome</keyword>
<dbReference type="Pfam" id="PF09838">
    <property type="entry name" value="DUF2065"/>
    <property type="match status" value="1"/>
</dbReference>
<dbReference type="STRING" id="466.Lmac_2868"/>
<evidence type="ECO:0008006" key="4">
    <source>
        <dbReference type="Google" id="ProtNLM"/>
    </source>
</evidence>
<dbReference type="EMBL" id="LNYL01000051">
    <property type="protein sequence ID" value="KTD23995.1"/>
    <property type="molecule type" value="Genomic_DNA"/>
</dbReference>
<dbReference type="PATRIC" id="fig|466.6.peg.3071"/>
<keyword evidence="1" id="KW-0812">Transmembrane</keyword>
<name>A0A0W0VV53_9GAMM</name>
<reference evidence="2 3" key="1">
    <citation type="submission" date="2015-11" db="EMBL/GenBank/DDBJ databases">
        <title>Genomic analysis of 38 Legionella species identifies large and diverse effector repertoires.</title>
        <authorList>
            <person name="Burstein D."/>
            <person name="Amaro F."/>
            <person name="Zusman T."/>
            <person name="Lifshitz Z."/>
            <person name="Cohen O."/>
            <person name="Gilbert J.A."/>
            <person name="Pupko T."/>
            <person name="Shuman H.A."/>
            <person name="Segal G."/>
        </authorList>
    </citation>
    <scope>NUCLEOTIDE SEQUENCE [LARGE SCALE GENOMIC DNA]</scope>
    <source>
        <strain evidence="2 3">PX-1-G2-E2</strain>
    </source>
</reference>